<dbReference type="SUPFAM" id="SSF56925">
    <property type="entry name" value="OMPA-like"/>
    <property type="match status" value="1"/>
</dbReference>
<evidence type="ECO:0000313" key="2">
    <source>
        <dbReference type="EMBL" id="AFD06688.1"/>
    </source>
</evidence>
<name>H8KVR5_SOLCM</name>
<dbReference type="RefSeq" id="WP_014679915.1">
    <property type="nucleotide sequence ID" value="NC_017770.1"/>
</dbReference>
<dbReference type="STRING" id="929556.Solca_1621"/>
<dbReference type="Proteomes" id="UP000007590">
    <property type="component" value="Chromosome"/>
</dbReference>
<dbReference type="eggNOG" id="COG3637">
    <property type="taxonomic scope" value="Bacteria"/>
</dbReference>
<evidence type="ECO:0000256" key="1">
    <source>
        <dbReference type="SAM" id="SignalP"/>
    </source>
</evidence>
<sequence>MKFKFVFAILVTLIAVSAQVKAQSTSFIKGDKALNLGIGLGSTGFSGSGYNMSVPPVSVSLEFGIKDNLFNDSKCALGVAPYIGYASYNYAYDYGMANNGKTKLTDLIIGVNGNIHYEFVNKLDTYAGLMLGYENVSWKDSSFGSIAGSGMFVGVNIGGRYYFTDNLAAMMEIGYGVTYLNLGVAFKL</sequence>
<reference evidence="2" key="1">
    <citation type="submission" date="2012-02" db="EMBL/GenBank/DDBJ databases">
        <title>The complete genome of Solitalea canadensis DSM 3403.</title>
        <authorList>
            <consortium name="US DOE Joint Genome Institute (JGI-PGF)"/>
            <person name="Lucas S."/>
            <person name="Copeland A."/>
            <person name="Lapidus A."/>
            <person name="Glavina del Rio T."/>
            <person name="Dalin E."/>
            <person name="Tice H."/>
            <person name="Bruce D."/>
            <person name="Goodwin L."/>
            <person name="Pitluck S."/>
            <person name="Peters L."/>
            <person name="Ovchinnikova G."/>
            <person name="Lu M."/>
            <person name="Kyrpides N."/>
            <person name="Mavromatis K."/>
            <person name="Ivanova N."/>
            <person name="Brettin T."/>
            <person name="Detter J.C."/>
            <person name="Han C."/>
            <person name="Larimer F."/>
            <person name="Land M."/>
            <person name="Hauser L."/>
            <person name="Markowitz V."/>
            <person name="Cheng J.-F."/>
            <person name="Hugenholtz P."/>
            <person name="Woyke T."/>
            <person name="Wu D."/>
            <person name="Spring S."/>
            <person name="Schroeder M."/>
            <person name="Kopitz M."/>
            <person name="Brambilla E."/>
            <person name="Klenk H.-P."/>
            <person name="Eisen J.A."/>
        </authorList>
    </citation>
    <scope>NUCLEOTIDE SEQUENCE</scope>
    <source>
        <strain evidence="2">DSM 3403</strain>
    </source>
</reference>
<dbReference type="OrthoDB" id="1118003at2"/>
<feature type="chain" id="PRO_5003613455" description="Outer membrane protein beta-barrel domain-containing protein" evidence="1">
    <location>
        <begin position="23"/>
        <end position="188"/>
    </location>
</feature>
<dbReference type="HOGENOM" id="CLU_123301_0_0_10"/>
<organism evidence="2 3">
    <name type="scientific">Solitalea canadensis (strain ATCC 29591 / DSM 3403 / JCM 21819 / LMG 8368 / NBRC 15130 / NCIMB 12057 / USAM 9D)</name>
    <name type="common">Flexibacter canadensis</name>
    <dbReference type="NCBI Taxonomy" id="929556"/>
    <lineage>
        <taxon>Bacteria</taxon>
        <taxon>Pseudomonadati</taxon>
        <taxon>Bacteroidota</taxon>
        <taxon>Sphingobacteriia</taxon>
        <taxon>Sphingobacteriales</taxon>
        <taxon>Sphingobacteriaceae</taxon>
        <taxon>Solitalea</taxon>
    </lineage>
</organism>
<protein>
    <recommendedName>
        <fullName evidence="4">Outer membrane protein beta-barrel domain-containing protein</fullName>
    </recommendedName>
</protein>
<keyword evidence="1" id="KW-0732">Signal</keyword>
<evidence type="ECO:0000313" key="3">
    <source>
        <dbReference type="Proteomes" id="UP000007590"/>
    </source>
</evidence>
<accession>H8KVR5</accession>
<keyword evidence="3" id="KW-1185">Reference proteome</keyword>
<dbReference type="EMBL" id="CP003349">
    <property type="protein sequence ID" value="AFD06688.1"/>
    <property type="molecule type" value="Genomic_DNA"/>
</dbReference>
<proteinExistence type="predicted"/>
<gene>
    <name evidence="2" type="ordered locus">Solca_1621</name>
</gene>
<dbReference type="Gene3D" id="2.40.160.20">
    <property type="match status" value="1"/>
</dbReference>
<feature type="signal peptide" evidence="1">
    <location>
        <begin position="1"/>
        <end position="22"/>
    </location>
</feature>
<evidence type="ECO:0008006" key="4">
    <source>
        <dbReference type="Google" id="ProtNLM"/>
    </source>
</evidence>
<dbReference type="AlphaFoldDB" id="H8KVR5"/>
<dbReference type="InterPro" id="IPR011250">
    <property type="entry name" value="OMP/PagP_B-barrel"/>
</dbReference>
<dbReference type="KEGG" id="scn:Solca_1621"/>